<comment type="subcellular location">
    <subcellularLocation>
        <location evidence="1">Lysosome membrane</location>
        <topology evidence="1">Multi-pass membrane protein</topology>
    </subcellularLocation>
</comment>
<feature type="compositionally biased region" description="Acidic residues" evidence="15">
    <location>
        <begin position="679"/>
        <end position="688"/>
    </location>
</feature>
<feature type="transmembrane region" description="Helical" evidence="16">
    <location>
        <begin position="369"/>
        <end position="398"/>
    </location>
</feature>
<feature type="compositionally biased region" description="Polar residues" evidence="15">
    <location>
        <begin position="584"/>
        <end position="593"/>
    </location>
</feature>
<dbReference type="Gene3D" id="1.20.1250.20">
    <property type="entry name" value="MFS general substrate transporter like domains"/>
    <property type="match status" value="1"/>
</dbReference>
<dbReference type="GO" id="GO:0005765">
    <property type="term" value="C:lysosomal membrane"/>
    <property type="evidence" value="ECO:0007669"/>
    <property type="project" value="UniProtKB-SubCell"/>
</dbReference>
<evidence type="ECO:0000256" key="10">
    <source>
        <dbReference type="ARBA" id="ARBA00036238"/>
    </source>
</evidence>
<dbReference type="CDD" id="cd17328">
    <property type="entry name" value="MFS_spinster_like"/>
    <property type="match status" value="1"/>
</dbReference>
<feature type="compositionally biased region" description="Low complexity" evidence="15">
    <location>
        <begin position="645"/>
        <end position="659"/>
    </location>
</feature>
<feature type="transmembrane region" description="Helical" evidence="16">
    <location>
        <begin position="115"/>
        <end position="135"/>
    </location>
</feature>
<dbReference type="PANTHER" id="PTHR23505">
    <property type="entry name" value="SPINSTER"/>
    <property type="match status" value="1"/>
</dbReference>
<comment type="similarity">
    <text evidence="8">Belongs to the major facilitator superfamily. Spinster (TC 2.A.1.49) family.</text>
</comment>
<evidence type="ECO:0000256" key="11">
    <source>
        <dbReference type="ARBA" id="ARBA00039482"/>
    </source>
</evidence>
<evidence type="ECO:0000256" key="5">
    <source>
        <dbReference type="ARBA" id="ARBA00023055"/>
    </source>
</evidence>
<feature type="transmembrane region" description="Helical" evidence="16">
    <location>
        <begin position="88"/>
        <end position="108"/>
    </location>
</feature>
<comment type="catalytic activity">
    <reaction evidence="10">
        <text>a 1-acyl-sn-glycero-3-phosphoethanolamine(out) + H(+)(out) = a 1-acyl-sn-glycero-3-phosphoethanolamine(in) + H(+)(in)</text>
        <dbReference type="Rhea" id="RHEA:74439"/>
        <dbReference type="ChEBI" id="CHEBI:15378"/>
        <dbReference type="ChEBI" id="CHEBI:64381"/>
    </reaction>
</comment>
<comment type="catalytic activity">
    <reaction evidence="13">
        <text>a 1-O-(1Z-alkenyl)-sn-glycero-3-phosphocholine(out) + H(+)(out) = a 1-O-(1Z-alkenyl)-sn-glycero-3-phosphocholine(in) + H(+)(in)</text>
        <dbReference type="Rhea" id="RHEA:74447"/>
        <dbReference type="ChEBI" id="CHEBI:15378"/>
        <dbReference type="ChEBI" id="CHEBI:77287"/>
    </reaction>
</comment>
<comment type="caution">
    <text evidence="18">The sequence shown here is derived from an EMBL/GenBank/DDBJ whole genome shotgun (WGS) entry which is preliminary data.</text>
</comment>
<evidence type="ECO:0000313" key="19">
    <source>
        <dbReference type="Proteomes" id="UP001187343"/>
    </source>
</evidence>
<name>A0AA88Q9W4_9TELE</name>
<feature type="region of interest" description="Disordered" evidence="15">
    <location>
        <begin position="637"/>
        <end position="725"/>
    </location>
</feature>
<evidence type="ECO:0000256" key="13">
    <source>
        <dbReference type="ARBA" id="ARBA00047765"/>
    </source>
</evidence>
<dbReference type="EMBL" id="JAUYZG010000001">
    <property type="protein sequence ID" value="KAK2916146.1"/>
    <property type="molecule type" value="Genomic_DNA"/>
</dbReference>
<keyword evidence="6 16" id="KW-0472">Membrane</keyword>
<feature type="transmembrane region" description="Helical" evidence="16">
    <location>
        <begin position="515"/>
        <end position="540"/>
    </location>
</feature>
<evidence type="ECO:0000259" key="17">
    <source>
        <dbReference type="PROSITE" id="PS50850"/>
    </source>
</evidence>
<evidence type="ECO:0000256" key="12">
    <source>
        <dbReference type="ARBA" id="ARBA00041462"/>
    </source>
</evidence>
<organism evidence="18 19">
    <name type="scientific">Cirrhinus molitorella</name>
    <name type="common">mud carp</name>
    <dbReference type="NCBI Taxonomy" id="172907"/>
    <lineage>
        <taxon>Eukaryota</taxon>
        <taxon>Metazoa</taxon>
        <taxon>Chordata</taxon>
        <taxon>Craniata</taxon>
        <taxon>Vertebrata</taxon>
        <taxon>Euteleostomi</taxon>
        <taxon>Actinopterygii</taxon>
        <taxon>Neopterygii</taxon>
        <taxon>Teleostei</taxon>
        <taxon>Ostariophysi</taxon>
        <taxon>Cypriniformes</taxon>
        <taxon>Cyprinidae</taxon>
        <taxon>Labeoninae</taxon>
        <taxon>Labeonini</taxon>
        <taxon>Cirrhinus</taxon>
    </lineage>
</organism>
<evidence type="ECO:0000256" key="4">
    <source>
        <dbReference type="ARBA" id="ARBA00022989"/>
    </source>
</evidence>
<sequence>MSRTDVSADTTPFFSDDNEGEGPTDNGVGSPQSEEEEPVSGVSDMRAKVTVAVLCYVNLLNYMDRFTVAGVLPDIEHFFDISDGKSGLLQTVFICSYMFLAPLFGYLGDRYNRKLIMCVGIFFWSLVTLASSFIGKDHFWALLLTRGLVGVGEASYSTIAPTIIADLFVKERRTNMLSIFYFAIPVGSGLGYIVGSEVNNVAKDWHWALRVTPGLGVLAVILLIVVVQEPKRGAIEAHPEHTLHRTSWLADIKALCRNPSFVLSTFGFTTVAFVTGSLALWAPAFLFRAGVFNGEKQPCLKNPCDNSDSMIFGIITVVTGILGVASGVQISKMLRTRTPRADPLVCAAGLLFAAPFLYLSIMFAEASTVATYIFIFLGETFLSMNWAIVADILLYVVIPTRRSTAEAFQIVLSHLLGDAISPYLIGVVSDSIKKSDSYMWEFRSLQMSLLLCSFVAVGGGAFFLATAIFIEKDRQLAENYVPSDDAPIVVPKRGRTCGVLFDLIAATDTVMDPTAMLSVVGGAFLLSIILVTSLCTYCWGHKQPTSIHQRPSDSEYHPASNFGLRHPVSTYAPHTDHGRIVPYSQPNLPNSPSIHKVPSCPPSETGSQASYVNERINNDHESDDGRNCRQSEYIVVLPDPPIPLPQSQASSRASSRSSADQYLNVPEVIFGCPNHTDESDSDIPEYENYDNSQGHKEKNHSLSRGSQSSDECDSGDYVNTKPNSQ</sequence>
<reference evidence="18" key="1">
    <citation type="submission" date="2023-08" db="EMBL/GenBank/DDBJ databases">
        <title>Chromosome-level Genome Assembly of mud carp (Cirrhinus molitorella).</title>
        <authorList>
            <person name="Liu H."/>
        </authorList>
    </citation>
    <scope>NUCLEOTIDE SEQUENCE</scope>
    <source>
        <strain evidence="18">Prfri</strain>
        <tissue evidence="18">Muscle</tissue>
    </source>
</reference>
<evidence type="ECO:0000256" key="7">
    <source>
        <dbReference type="ARBA" id="ARBA00023228"/>
    </source>
</evidence>
<feature type="transmembrane region" description="Helical" evidence="16">
    <location>
        <begin position="207"/>
        <end position="227"/>
    </location>
</feature>
<evidence type="ECO:0000256" key="3">
    <source>
        <dbReference type="ARBA" id="ARBA00022692"/>
    </source>
</evidence>
<keyword evidence="7" id="KW-0458">Lysosome</keyword>
<keyword evidence="3 16" id="KW-0812">Transmembrane</keyword>
<comment type="catalytic activity">
    <reaction evidence="9">
        <text>a 1-acyl-sn-glycero-3-phosphocholine(out) + H(+)(out) = a 1-acyl-sn-glycero-3-phosphocholine(in) + H(+)(in)</text>
        <dbReference type="Rhea" id="RHEA:74435"/>
        <dbReference type="ChEBI" id="CHEBI:15378"/>
        <dbReference type="ChEBI" id="CHEBI:58168"/>
    </reaction>
</comment>
<keyword evidence="5" id="KW-0445">Lipid transport</keyword>
<feature type="region of interest" description="Disordered" evidence="15">
    <location>
        <begin position="574"/>
        <end position="608"/>
    </location>
</feature>
<feature type="transmembrane region" description="Helical" evidence="16">
    <location>
        <begin position="343"/>
        <end position="363"/>
    </location>
</feature>
<feature type="transmembrane region" description="Helical" evidence="16">
    <location>
        <begin position="147"/>
        <end position="169"/>
    </location>
</feature>
<evidence type="ECO:0000256" key="14">
    <source>
        <dbReference type="ARBA" id="ARBA00048915"/>
    </source>
</evidence>
<feature type="compositionally biased region" description="Polar residues" evidence="15">
    <location>
        <begin position="1"/>
        <end position="13"/>
    </location>
</feature>
<feature type="transmembrane region" description="Helical" evidence="16">
    <location>
        <begin position="449"/>
        <end position="470"/>
    </location>
</feature>
<dbReference type="AlphaFoldDB" id="A0AA88Q9W4"/>
<evidence type="ECO:0000313" key="18">
    <source>
        <dbReference type="EMBL" id="KAK2916146.1"/>
    </source>
</evidence>
<feature type="transmembrane region" description="Helical" evidence="16">
    <location>
        <begin position="176"/>
        <end position="195"/>
    </location>
</feature>
<proteinExistence type="inferred from homology"/>
<keyword evidence="19" id="KW-1185">Reference proteome</keyword>
<dbReference type="SUPFAM" id="SSF103473">
    <property type="entry name" value="MFS general substrate transporter"/>
    <property type="match status" value="1"/>
</dbReference>
<keyword evidence="2" id="KW-0813">Transport</keyword>
<keyword evidence="4 16" id="KW-1133">Transmembrane helix</keyword>
<feature type="domain" description="Major facilitator superfamily (MFS) profile" evidence="17">
    <location>
        <begin position="50"/>
        <end position="476"/>
    </location>
</feature>
<evidence type="ECO:0000256" key="9">
    <source>
        <dbReference type="ARBA" id="ARBA00035932"/>
    </source>
</evidence>
<feature type="region of interest" description="Disordered" evidence="15">
    <location>
        <begin position="1"/>
        <end position="42"/>
    </location>
</feature>
<dbReference type="Proteomes" id="UP001187343">
    <property type="component" value="Unassembled WGS sequence"/>
</dbReference>
<evidence type="ECO:0000256" key="16">
    <source>
        <dbReference type="SAM" id="Phobius"/>
    </source>
</evidence>
<feature type="transmembrane region" description="Helical" evidence="16">
    <location>
        <begin position="261"/>
        <end position="282"/>
    </location>
</feature>
<dbReference type="InterPro" id="IPR011701">
    <property type="entry name" value="MFS"/>
</dbReference>
<dbReference type="InterPro" id="IPR036259">
    <property type="entry name" value="MFS_trans_sf"/>
</dbReference>
<dbReference type="InterPro" id="IPR020846">
    <property type="entry name" value="MFS_dom"/>
</dbReference>
<evidence type="ECO:0000256" key="1">
    <source>
        <dbReference type="ARBA" id="ARBA00004155"/>
    </source>
</evidence>
<dbReference type="Pfam" id="PF07690">
    <property type="entry name" value="MFS_1"/>
    <property type="match status" value="1"/>
</dbReference>
<evidence type="ECO:0000256" key="6">
    <source>
        <dbReference type="ARBA" id="ARBA00023136"/>
    </source>
</evidence>
<evidence type="ECO:0000256" key="15">
    <source>
        <dbReference type="SAM" id="MobiDB-lite"/>
    </source>
</evidence>
<dbReference type="GO" id="GO:0006869">
    <property type="term" value="P:lipid transport"/>
    <property type="evidence" value="ECO:0007669"/>
    <property type="project" value="UniProtKB-KW"/>
</dbReference>
<dbReference type="InterPro" id="IPR044770">
    <property type="entry name" value="MFS_spinster-like"/>
</dbReference>
<feature type="transmembrane region" description="Helical" evidence="16">
    <location>
        <begin position="310"/>
        <end position="331"/>
    </location>
</feature>
<comment type="catalytic activity">
    <reaction evidence="14">
        <text>a 1-O-(1Z-alkenyl)-sn-glycero-3-phosphoethanolamine(out) + H(+)(out) = a 1-O-(1Z-alkenyl)-sn-glycero-3-phosphoethanolamine(in) + H(+)(in)</text>
        <dbReference type="Rhea" id="RHEA:74455"/>
        <dbReference type="ChEBI" id="CHEBI:15378"/>
        <dbReference type="ChEBI" id="CHEBI:77288"/>
    </reaction>
</comment>
<protein>
    <recommendedName>
        <fullName evidence="11">Protein spinster homolog 1</fullName>
    </recommendedName>
    <alternativeName>
        <fullName evidence="12">Spns1</fullName>
    </alternativeName>
</protein>
<dbReference type="GO" id="GO:0022857">
    <property type="term" value="F:transmembrane transporter activity"/>
    <property type="evidence" value="ECO:0007669"/>
    <property type="project" value="InterPro"/>
</dbReference>
<evidence type="ECO:0000256" key="2">
    <source>
        <dbReference type="ARBA" id="ARBA00022448"/>
    </source>
</evidence>
<dbReference type="PROSITE" id="PS50850">
    <property type="entry name" value="MFS"/>
    <property type="match status" value="1"/>
</dbReference>
<gene>
    <name evidence="18" type="ORF">Q8A67_000520</name>
</gene>
<dbReference type="PANTHER" id="PTHR23505:SF13">
    <property type="entry name" value="PROTEIN SPINSTER HOMOLOG 1"/>
    <property type="match status" value="1"/>
</dbReference>
<evidence type="ECO:0000256" key="8">
    <source>
        <dbReference type="ARBA" id="ARBA00024338"/>
    </source>
</evidence>
<accession>A0AA88Q9W4</accession>